<dbReference type="PANTHER" id="PTHR39201:SF1">
    <property type="entry name" value="FLAVODOXIN-LIKE DOMAIN-CONTAINING PROTEIN"/>
    <property type="match status" value="1"/>
</dbReference>
<dbReference type="NCBIfam" id="NF005501">
    <property type="entry name" value="PRK07116.1"/>
    <property type="match status" value="1"/>
</dbReference>
<dbReference type="GO" id="GO:0010181">
    <property type="term" value="F:FMN binding"/>
    <property type="evidence" value="ECO:0007669"/>
    <property type="project" value="InterPro"/>
</dbReference>
<organism evidence="2 3">
    <name type="scientific">Candidatus Mediterraneibacter stercoravium</name>
    <dbReference type="NCBI Taxonomy" id="2838685"/>
    <lineage>
        <taxon>Bacteria</taxon>
        <taxon>Bacillati</taxon>
        <taxon>Bacillota</taxon>
        <taxon>Clostridia</taxon>
        <taxon>Lachnospirales</taxon>
        <taxon>Lachnospiraceae</taxon>
        <taxon>Mediterraneibacter</taxon>
    </lineage>
</organism>
<evidence type="ECO:0000313" key="3">
    <source>
        <dbReference type="Proteomes" id="UP000824116"/>
    </source>
</evidence>
<evidence type="ECO:0000313" key="2">
    <source>
        <dbReference type="EMBL" id="HIZ73659.1"/>
    </source>
</evidence>
<proteinExistence type="predicted"/>
<gene>
    <name evidence="2" type="ORF">H9723_00230</name>
</gene>
<comment type="caution">
    <text evidence="2">The sequence shown here is derived from an EMBL/GenBank/DDBJ whole genome shotgun (WGS) entry which is preliminary data.</text>
</comment>
<feature type="domain" description="Flavodoxin-like" evidence="1">
    <location>
        <begin position="3"/>
        <end position="155"/>
    </location>
</feature>
<reference evidence="2" key="2">
    <citation type="submission" date="2021-04" db="EMBL/GenBank/DDBJ databases">
        <authorList>
            <person name="Gilroy R."/>
        </authorList>
    </citation>
    <scope>NUCLEOTIDE SEQUENCE</scope>
    <source>
        <strain evidence="2">CHK196-3914</strain>
    </source>
</reference>
<sequence>MKKTLVAYFSASGTTEQTAKRLAEAAGAGLYEIKPAVPYTSADLNWMDKKSRSSVEMNDRSFRPELADKDADIASHDRIFLGFPIWWYVAPTIINTFLESYDFTGKEIILFATSGGSGFGKTVQGLAPSCPGAEIREGRLLNGNPSVDELKKWVEGL</sequence>
<dbReference type="Proteomes" id="UP000824116">
    <property type="component" value="Unassembled WGS sequence"/>
</dbReference>
<dbReference type="EMBL" id="DXAY01000003">
    <property type="protein sequence ID" value="HIZ73659.1"/>
    <property type="molecule type" value="Genomic_DNA"/>
</dbReference>
<dbReference type="GO" id="GO:0016651">
    <property type="term" value="F:oxidoreductase activity, acting on NAD(P)H"/>
    <property type="evidence" value="ECO:0007669"/>
    <property type="project" value="UniProtKB-ARBA"/>
</dbReference>
<dbReference type="Pfam" id="PF12682">
    <property type="entry name" value="Flavodoxin_4"/>
    <property type="match status" value="1"/>
</dbReference>
<name>A0A9D2K1I0_9FIRM</name>
<dbReference type="InterPro" id="IPR008254">
    <property type="entry name" value="Flavodoxin/NO_synth"/>
</dbReference>
<dbReference type="PANTHER" id="PTHR39201">
    <property type="entry name" value="EXPORTED PROTEIN-RELATED"/>
    <property type="match status" value="1"/>
</dbReference>
<dbReference type="Gene3D" id="3.40.50.360">
    <property type="match status" value="1"/>
</dbReference>
<protein>
    <submittedName>
        <fullName evidence="2">NAD(P)H-dependent oxidoreductase</fullName>
    </submittedName>
</protein>
<reference evidence="2" key="1">
    <citation type="journal article" date="2021" name="PeerJ">
        <title>Extensive microbial diversity within the chicken gut microbiome revealed by metagenomics and culture.</title>
        <authorList>
            <person name="Gilroy R."/>
            <person name="Ravi A."/>
            <person name="Getino M."/>
            <person name="Pursley I."/>
            <person name="Horton D.L."/>
            <person name="Alikhan N.F."/>
            <person name="Baker D."/>
            <person name="Gharbi K."/>
            <person name="Hall N."/>
            <person name="Watson M."/>
            <person name="Adriaenssens E.M."/>
            <person name="Foster-Nyarko E."/>
            <person name="Jarju S."/>
            <person name="Secka A."/>
            <person name="Antonio M."/>
            <person name="Oren A."/>
            <person name="Chaudhuri R.R."/>
            <person name="La Ragione R."/>
            <person name="Hildebrand F."/>
            <person name="Pallen M.J."/>
        </authorList>
    </citation>
    <scope>NUCLEOTIDE SEQUENCE</scope>
    <source>
        <strain evidence="2">CHK196-3914</strain>
    </source>
</reference>
<dbReference type="SUPFAM" id="SSF52218">
    <property type="entry name" value="Flavoproteins"/>
    <property type="match status" value="1"/>
</dbReference>
<accession>A0A9D2K1I0</accession>
<dbReference type="InterPro" id="IPR029039">
    <property type="entry name" value="Flavoprotein-like_sf"/>
</dbReference>
<evidence type="ECO:0000259" key="1">
    <source>
        <dbReference type="Pfam" id="PF12682"/>
    </source>
</evidence>
<dbReference type="AlphaFoldDB" id="A0A9D2K1I0"/>